<dbReference type="Proteomes" id="UP001596383">
    <property type="component" value="Unassembled WGS sequence"/>
</dbReference>
<name>A0ABD5SS79_9EURY</name>
<evidence type="ECO:0000313" key="3">
    <source>
        <dbReference type="Proteomes" id="UP001596383"/>
    </source>
</evidence>
<comment type="caution">
    <text evidence="2">The sequence shown here is derived from an EMBL/GenBank/DDBJ whole genome shotgun (WGS) entry which is preliminary data.</text>
</comment>
<dbReference type="EMBL" id="JBHSWV010000464">
    <property type="protein sequence ID" value="MFC6767998.1"/>
    <property type="molecule type" value="Genomic_DNA"/>
</dbReference>
<feature type="transmembrane region" description="Helical" evidence="1">
    <location>
        <begin position="38"/>
        <end position="56"/>
    </location>
</feature>
<accession>A0ABD5SS79</accession>
<evidence type="ECO:0008006" key="4">
    <source>
        <dbReference type="Google" id="ProtNLM"/>
    </source>
</evidence>
<dbReference type="AlphaFoldDB" id="A0ABD5SS79"/>
<proteinExistence type="predicted"/>
<evidence type="ECO:0000313" key="2">
    <source>
        <dbReference type="EMBL" id="MFC6767998.1"/>
    </source>
</evidence>
<gene>
    <name evidence="2" type="ORF">ACFQE6_24265</name>
</gene>
<sequence>MDQSGFVKLAVIAFGIVIASFFVRGISRIVLDVETANLLQAPLAIVGFGLLLYLFVRATLDFVGIWDVENSDS</sequence>
<organism evidence="2 3">
    <name type="scientific">Natrinema soli</name>
    <dbReference type="NCBI Taxonomy" id="1930624"/>
    <lineage>
        <taxon>Archaea</taxon>
        <taxon>Methanobacteriati</taxon>
        <taxon>Methanobacteriota</taxon>
        <taxon>Stenosarchaea group</taxon>
        <taxon>Halobacteria</taxon>
        <taxon>Halobacteriales</taxon>
        <taxon>Natrialbaceae</taxon>
        <taxon>Natrinema</taxon>
    </lineage>
</organism>
<evidence type="ECO:0000256" key="1">
    <source>
        <dbReference type="SAM" id="Phobius"/>
    </source>
</evidence>
<keyword evidence="1" id="KW-0812">Transmembrane</keyword>
<protein>
    <recommendedName>
        <fullName evidence="4">CbaC protein</fullName>
    </recommendedName>
</protein>
<keyword evidence="1" id="KW-0472">Membrane</keyword>
<reference evidence="2 3" key="1">
    <citation type="journal article" date="2019" name="Int. J. Syst. Evol. Microbiol.">
        <title>The Global Catalogue of Microorganisms (GCM) 10K type strain sequencing project: providing services to taxonomists for standard genome sequencing and annotation.</title>
        <authorList>
            <consortium name="The Broad Institute Genomics Platform"/>
            <consortium name="The Broad Institute Genome Sequencing Center for Infectious Disease"/>
            <person name="Wu L."/>
            <person name="Ma J."/>
        </authorList>
    </citation>
    <scope>NUCLEOTIDE SEQUENCE [LARGE SCALE GENOMIC DNA]</scope>
    <source>
        <strain evidence="2 3">LMG 29247</strain>
    </source>
</reference>
<feature type="transmembrane region" description="Helical" evidence="1">
    <location>
        <begin position="6"/>
        <end position="26"/>
    </location>
</feature>
<dbReference type="RefSeq" id="WP_273740835.1">
    <property type="nucleotide sequence ID" value="NZ_JAQIVI010000464.1"/>
</dbReference>
<keyword evidence="1" id="KW-1133">Transmembrane helix</keyword>
<keyword evidence="3" id="KW-1185">Reference proteome</keyword>